<organism evidence="1 2">
    <name type="scientific">Lindgomyces ingoldianus</name>
    <dbReference type="NCBI Taxonomy" id="673940"/>
    <lineage>
        <taxon>Eukaryota</taxon>
        <taxon>Fungi</taxon>
        <taxon>Dikarya</taxon>
        <taxon>Ascomycota</taxon>
        <taxon>Pezizomycotina</taxon>
        <taxon>Dothideomycetes</taxon>
        <taxon>Pleosporomycetidae</taxon>
        <taxon>Pleosporales</taxon>
        <taxon>Lindgomycetaceae</taxon>
        <taxon>Lindgomyces</taxon>
    </lineage>
</organism>
<proteinExistence type="predicted"/>
<dbReference type="EMBL" id="MU003503">
    <property type="protein sequence ID" value="KAF2472157.1"/>
    <property type="molecule type" value="Genomic_DNA"/>
</dbReference>
<sequence>MLRAMRLPSLPIPSISNPLRPKKHLTSSHASELPSHFSDIVEAGDEFKYWGASELDADRQERASLQESHSKDIVPIVELPDFPSRESAENEEPWELGATRGASFHSGVLQDTEALQRTRLAEGLSMPPSSGGGRYEEAPARQQIFDCNPYQADIHHPGQGQFVGFQEGNYSLTHRTQRPSLVTSTASSLPINSLYNSAGSWSSDRDSSGHSSSSISTPSLNSAGVSSTTSQGSCGCASCARPCQRLWNSPNASCSSVNELWPHPSSDSPSAPPFNNLQGCVERPSKEVDYSFCRLPTGLNFPIRQMPLSIPECDTHPPQQHIMVPRPTSVYEYDPPVYTSPSSAVRRILWPQGCRPFEENVNSEPSGGTRIDIDGPQGRCTTVFIEADRAVPSADDSQIETCSSIQCYQCQKRFTGAYGRGNLTRHQRMKHSSLNTSFPCSICSRTYKRKDAVKKHEWEKHGRGTKPKKRHEGKRPVLGILGTYELPAPMQ</sequence>
<evidence type="ECO:0000313" key="2">
    <source>
        <dbReference type="Proteomes" id="UP000799755"/>
    </source>
</evidence>
<name>A0ACB6QZE5_9PLEO</name>
<evidence type="ECO:0000313" key="1">
    <source>
        <dbReference type="EMBL" id="KAF2472157.1"/>
    </source>
</evidence>
<protein>
    <submittedName>
        <fullName evidence="1">Uncharacterized protein</fullName>
    </submittedName>
</protein>
<reference evidence="1" key="1">
    <citation type="journal article" date="2020" name="Stud. Mycol.">
        <title>101 Dothideomycetes genomes: a test case for predicting lifestyles and emergence of pathogens.</title>
        <authorList>
            <person name="Haridas S."/>
            <person name="Albert R."/>
            <person name="Binder M."/>
            <person name="Bloem J."/>
            <person name="Labutti K."/>
            <person name="Salamov A."/>
            <person name="Andreopoulos B."/>
            <person name="Baker S."/>
            <person name="Barry K."/>
            <person name="Bills G."/>
            <person name="Bluhm B."/>
            <person name="Cannon C."/>
            <person name="Castanera R."/>
            <person name="Culley D."/>
            <person name="Daum C."/>
            <person name="Ezra D."/>
            <person name="Gonzalez J."/>
            <person name="Henrissat B."/>
            <person name="Kuo A."/>
            <person name="Liang C."/>
            <person name="Lipzen A."/>
            <person name="Lutzoni F."/>
            <person name="Magnuson J."/>
            <person name="Mondo S."/>
            <person name="Nolan M."/>
            <person name="Ohm R."/>
            <person name="Pangilinan J."/>
            <person name="Park H.-J."/>
            <person name="Ramirez L."/>
            <person name="Alfaro M."/>
            <person name="Sun H."/>
            <person name="Tritt A."/>
            <person name="Yoshinaga Y."/>
            <person name="Zwiers L.-H."/>
            <person name="Turgeon B."/>
            <person name="Goodwin S."/>
            <person name="Spatafora J."/>
            <person name="Crous P."/>
            <person name="Grigoriev I."/>
        </authorList>
    </citation>
    <scope>NUCLEOTIDE SEQUENCE</scope>
    <source>
        <strain evidence="1">ATCC 200398</strain>
    </source>
</reference>
<accession>A0ACB6QZE5</accession>
<dbReference type="Proteomes" id="UP000799755">
    <property type="component" value="Unassembled WGS sequence"/>
</dbReference>
<gene>
    <name evidence="1" type="ORF">BDR25DRAFT_342150</name>
</gene>
<keyword evidence="2" id="KW-1185">Reference proteome</keyword>
<comment type="caution">
    <text evidence="1">The sequence shown here is derived from an EMBL/GenBank/DDBJ whole genome shotgun (WGS) entry which is preliminary data.</text>
</comment>